<evidence type="ECO:0000256" key="12">
    <source>
        <dbReference type="ARBA" id="ARBA00022968"/>
    </source>
</evidence>
<dbReference type="PANTHER" id="PTHR46025">
    <property type="entry name" value="XYLOSYLTRANSFERASE OXT"/>
    <property type="match status" value="1"/>
</dbReference>
<dbReference type="InterPro" id="IPR043538">
    <property type="entry name" value="XYLT"/>
</dbReference>
<keyword evidence="23" id="KW-1185">Reference proteome</keyword>
<keyword evidence="12" id="KW-0735">Signal-anchor</keyword>
<organism evidence="22 23">
    <name type="scientific">Batrachochytrium salamandrivorans</name>
    <dbReference type="NCBI Taxonomy" id="1357716"/>
    <lineage>
        <taxon>Eukaryota</taxon>
        <taxon>Fungi</taxon>
        <taxon>Fungi incertae sedis</taxon>
        <taxon>Chytridiomycota</taxon>
        <taxon>Chytridiomycota incertae sedis</taxon>
        <taxon>Chytridiomycetes</taxon>
        <taxon>Rhizophydiales</taxon>
        <taxon>Rhizophydiales incertae sedis</taxon>
        <taxon>Batrachochytrium</taxon>
    </lineage>
</organism>
<keyword evidence="15" id="KW-0472">Membrane</keyword>
<evidence type="ECO:0000256" key="18">
    <source>
        <dbReference type="ARBA" id="ARBA00042865"/>
    </source>
</evidence>
<reference evidence="22 23" key="1">
    <citation type="submission" date="2021-02" db="EMBL/GenBank/DDBJ databases">
        <title>Variation within the Batrachochytrium salamandrivorans European outbreak.</title>
        <authorList>
            <person name="Kelly M."/>
            <person name="Pasmans F."/>
            <person name="Shea T.P."/>
            <person name="Munoz J.F."/>
            <person name="Carranza S."/>
            <person name="Cuomo C.A."/>
            <person name="Martel A."/>
        </authorList>
    </citation>
    <scope>NUCLEOTIDE SEQUENCE [LARGE SCALE GENOMIC DNA]</scope>
    <source>
        <strain evidence="22 23">AMFP18/2</strain>
    </source>
</reference>
<keyword evidence="10" id="KW-0479">Metal-binding</keyword>
<accession>A0ABQ8EYF2</accession>
<evidence type="ECO:0000256" key="2">
    <source>
        <dbReference type="ARBA" id="ARBA00004648"/>
    </source>
</evidence>
<evidence type="ECO:0000256" key="13">
    <source>
        <dbReference type="ARBA" id="ARBA00022989"/>
    </source>
</evidence>
<feature type="region of interest" description="Disordered" evidence="20">
    <location>
        <begin position="820"/>
        <end position="852"/>
    </location>
</feature>
<comment type="caution">
    <text evidence="22">The sequence shown here is derived from an EMBL/GenBank/DDBJ whole genome shotgun (WGS) entry which is preliminary data.</text>
</comment>
<evidence type="ECO:0000256" key="14">
    <source>
        <dbReference type="ARBA" id="ARBA00023034"/>
    </source>
</evidence>
<keyword evidence="9" id="KW-0812">Transmembrane</keyword>
<feature type="domain" description="Nucleotide-diphospho-sugar transferase" evidence="21">
    <location>
        <begin position="638"/>
        <end position="812"/>
    </location>
</feature>
<gene>
    <name evidence="22" type="ORF">BASA50_010456</name>
</gene>
<keyword evidence="16" id="KW-1015">Disulfide bond</keyword>
<protein>
    <recommendedName>
        <fullName evidence="6">protein xylosyltransferase</fullName>
        <ecNumber evidence="6">2.4.2.26</ecNumber>
    </recommendedName>
    <alternativeName>
        <fullName evidence="18">Peptide O-xylosyltransferase</fullName>
    </alternativeName>
</protein>
<evidence type="ECO:0000256" key="7">
    <source>
        <dbReference type="ARBA" id="ARBA00022676"/>
    </source>
</evidence>
<evidence type="ECO:0000256" key="17">
    <source>
        <dbReference type="ARBA" id="ARBA00023180"/>
    </source>
</evidence>
<evidence type="ECO:0000256" key="15">
    <source>
        <dbReference type="ARBA" id="ARBA00023136"/>
    </source>
</evidence>
<comment type="pathway">
    <text evidence="4">Glycan metabolism; heparan sulfate biosynthesis.</text>
</comment>
<comment type="subcellular location">
    <subcellularLocation>
        <location evidence="2">Endoplasmic reticulum membrane</location>
        <topology evidence="2">Single-pass type II membrane protein</topology>
    </subcellularLocation>
    <subcellularLocation>
        <location evidence="1">Golgi apparatus membrane</location>
        <topology evidence="1">Single-pass type II membrane protein</topology>
    </subcellularLocation>
</comment>
<evidence type="ECO:0000256" key="20">
    <source>
        <dbReference type="SAM" id="MobiDB-lite"/>
    </source>
</evidence>
<comment type="catalytic activity">
    <reaction evidence="19">
        <text>UDP-alpha-D-xylose + L-seryl-[protein] = 3-O-(beta-D-xylosyl)-L-seryl-[protein] + UDP + H(+)</text>
        <dbReference type="Rhea" id="RHEA:50192"/>
        <dbReference type="Rhea" id="RHEA-COMP:9863"/>
        <dbReference type="Rhea" id="RHEA-COMP:12567"/>
        <dbReference type="ChEBI" id="CHEBI:15378"/>
        <dbReference type="ChEBI" id="CHEBI:29999"/>
        <dbReference type="ChEBI" id="CHEBI:57632"/>
        <dbReference type="ChEBI" id="CHEBI:58223"/>
        <dbReference type="ChEBI" id="CHEBI:132085"/>
        <dbReference type="EC" id="2.4.2.26"/>
    </reaction>
</comment>
<evidence type="ECO:0000256" key="1">
    <source>
        <dbReference type="ARBA" id="ARBA00004323"/>
    </source>
</evidence>
<evidence type="ECO:0000256" key="16">
    <source>
        <dbReference type="ARBA" id="ARBA00023157"/>
    </source>
</evidence>
<proteinExistence type="inferred from homology"/>
<keyword evidence="8" id="KW-0808">Transferase</keyword>
<evidence type="ECO:0000259" key="21">
    <source>
        <dbReference type="Pfam" id="PF03407"/>
    </source>
</evidence>
<evidence type="ECO:0000256" key="11">
    <source>
        <dbReference type="ARBA" id="ARBA00022824"/>
    </source>
</evidence>
<evidence type="ECO:0000256" key="10">
    <source>
        <dbReference type="ARBA" id="ARBA00022723"/>
    </source>
</evidence>
<comment type="similarity">
    <text evidence="5">Belongs to the glycosyltransferase 14 family. XylT subfamily.</text>
</comment>
<evidence type="ECO:0000256" key="3">
    <source>
        <dbReference type="ARBA" id="ARBA00004840"/>
    </source>
</evidence>
<dbReference type="InterPro" id="IPR003406">
    <property type="entry name" value="Glyco_trans_14"/>
</dbReference>
<dbReference type="Pfam" id="PF02485">
    <property type="entry name" value="Branch"/>
    <property type="match status" value="1"/>
</dbReference>
<dbReference type="Proteomes" id="UP001648503">
    <property type="component" value="Unassembled WGS sequence"/>
</dbReference>
<evidence type="ECO:0000256" key="4">
    <source>
        <dbReference type="ARBA" id="ARBA00005093"/>
    </source>
</evidence>
<evidence type="ECO:0000256" key="5">
    <source>
        <dbReference type="ARBA" id="ARBA00010195"/>
    </source>
</evidence>
<sequence>MLSTAKRNSTSAPKLAGSSLLKRRQWWWRWGGSPCTRLLLLLVIAAVWLLWSRRASTTPLIGTTTTTNANANANAADTAGTVKNTAASGGSSVQHSPNNNILSGSGRKQILQDYYISDSAPPKPKFTYEQRRFLQTIPERTPPNIQPGQTYFSSDMASKITAAQYLSKIKISGFQFCDMLNNAIFDAMVHLHPLNGSIAGLNPLVQSVISLLDTKAQEITKFIQVKFEGVNILEAKRYACYAVAEGNNPSANFSDSRFVFSFSANDYFHSPLPAIHVGTPKVTPSRPRYLMAFLIMVHEEAGLHQLKMLIDLLDDGNAIMLLHVDQSATHLYDLITAYLDDRKKSSTAPKGNIFLAQHRFANTWGHISLVYTQLSGFWELLDMAQWDYIVNLSNYDWPLRNNVDMHAALERHPGFSWIDYWNDTEAIAERSLRPHLARADHSGVYHPPELGITSWPFSHWRAYKQMQWMVLARDAVSFLRSDKHAINYLAFMEHTLMPEESYFATALVNSQFSTLLKRDKKRYVRSPTDHSSPPWIGWSDRHIFRPSQNEPEFLFLRPFNVLGEFFGETKLIEWIRVNHLTIDPKQPCYRDQLGYRDECLYEIVSTIADNNELILVPVNLAFMGMVDNLRCSLLRAGMRNVLHWAIDIQTHDRLVAAGLMSFFMPGIKGSPSKYITGSSTFDKMMRHKPEVIKRLLDAGFHVVYLDADTVITKDFRATMRRLVSSAPTLADVLVAIDGNVAKSGSSAADSRRMLAVPTDHVTLATLPRSYSGIMYFRNSERSKRFVDEIIRRLASDLLLTDLDALREVVAQPRSVVWTGIGDGDRHDDSVSASQKDAPHSNDMDTSQLTGSTAPRGGVLDLLYLFGLGAKSPSVSKSLSSDARTRVHFLDQLEFISGDLFFGDLGLLPEDFTGFKVIHTGGGYPDASYMMKKHELWFLDSEGRCAAAQNGIISGDGIAGKNLPATSDETRYNDAVQNEIAKAGQAGGAGGGAVVLVLVP</sequence>
<evidence type="ECO:0000256" key="9">
    <source>
        <dbReference type="ARBA" id="ARBA00022692"/>
    </source>
</evidence>
<dbReference type="PANTHER" id="PTHR46025:SF3">
    <property type="entry name" value="XYLOSYLTRANSFERASE OXT"/>
    <property type="match status" value="1"/>
</dbReference>
<dbReference type="Pfam" id="PF03407">
    <property type="entry name" value="Nucleotid_trans"/>
    <property type="match status" value="1"/>
</dbReference>
<dbReference type="EC" id="2.4.2.26" evidence="6"/>
<keyword evidence="14" id="KW-0333">Golgi apparatus</keyword>
<keyword evidence="7" id="KW-0328">Glycosyltransferase</keyword>
<evidence type="ECO:0000256" key="6">
    <source>
        <dbReference type="ARBA" id="ARBA00011972"/>
    </source>
</evidence>
<evidence type="ECO:0000256" key="8">
    <source>
        <dbReference type="ARBA" id="ARBA00022679"/>
    </source>
</evidence>
<dbReference type="InterPro" id="IPR005069">
    <property type="entry name" value="Nucl-diP-sugar_transferase"/>
</dbReference>
<keyword evidence="17" id="KW-0325">Glycoprotein</keyword>
<keyword evidence="11" id="KW-0256">Endoplasmic reticulum</keyword>
<evidence type="ECO:0000313" key="22">
    <source>
        <dbReference type="EMBL" id="KAH6588813.1"/>
    </source>
</evidence>
<dbReference type="EMBL" id="JAFCIX010000491">
    <property type="protein sequence ID" value="KAH6588813.1"/>
    <property type="molecule type" value="Genomic_DNA"/>
</dbReference>
<feature type="compositionally biased region" description="Polar residues" evidence="20">
    <location>
        <begin position="843"/>
        <end position="852"/>
    </location>
</feature>
<evidence type="ECO:0000256" key="19">
    <source>
        <dbReference type="ARBA" id="ARBA00047847"/>
    </source>
</evidence>
<evidence type="ECO:0000313" key="23">
    <source>
        <dbReference type="Proteomes" id="UP001648503"/>
    </source>
</evidence>
<name>A0ABQ8EYF2_9FUNG</name>
<comment type="pathway">
    <text evidence="3">Glycan metabolism; chondroitin sulfate biosynthesis.</text>
</comment>
<keyword evidence="13" id="KW-1133">Transmembrane helix</keyword>